<dbReference type="EMBL" id="PUHP01001786">
    <property type="protein sequence ID" value="TQN65156.1"/>
    <property type="molecule type" value="Genomic_DNA"/>
</dbReference>
<protein>
    <submittedName>
        <fullName evidence="1">Uncharacterized protein</fullName>
    </submittedName>
</protein>
<gene>
    <name evidence="1" type="ORF">CSHISOI_10033</name>
</gene>
<organism evidence="1 2">
    <name type="scientific">Colletotrichum shisoi</name>
    <dbReference type="NCBI Taxonomy" id="2078593"/>
    <lineage>
        <taxon>Eukaryota</taxon>
        <taxon>Fungi</taxon>
        <taxon>Dikarya</taxon>
        <taxon>Ascomycota</taxon>
        <taxon>Pezizomycotina</taxon>
        <taxon>Sordariomycetes</taxon>
        <taxon>Hypocreomycetidae</taxon>
        <taxon>Glomerellales</taxon>
        <taxon>Glomerellaceae</taxon>
        <taxon>Colletotrichum</taxon>
        <taxon>Colletotrichum destructivum species complex</taxon>
    </lineage>
</organism>
<feature type="non-terminal residue" evidence="1">
    <location>
        <position position="1"/>
    </location>
</feature>
<evidence type="ECO:0000313" key="1">
    <source>
        <dbReference type="EMBL" id="TQN65156.1"/>
    </source>
</evidence>
<reference evidence="1 2" key="1">
    <citation type="journal article" date="2019" name="Sci. Rep.">
        <title>Colletotrichum shisoi sp. nov., an anthracnose pathogen of Perilla frutescens in Japan: molecular phylogenetic, morphological and genomic evidence.</title>
        <authorList>
            <person name="Gan P."/>
            <person name="Tsushima A."/>
            <person name="Hiroyama R."/>
            <person name="Narusaka M."/>
            <person name="Takano Y."/>
            <person name="Narusaka Y."/>
            <person name="Kawaradani M."/>
            <person name="Damm U."/>
            <person name="Shirasu K."/>
        </authorList>
    </citation>
    <scope>NUCLEOTIDE SEQUENCE [LARGE SCALE GENOMIC DNA]</scope>
    <source>
        <strain evidence="1 2">PG-2018a</strain>
    </source>
</reference>
<dbReference type="Proteomes" id="UP000326340">
    <property type="component" value="Unassembled WGS sequence"/>
</dbReference>
<keyword evidence="2" id="KW-1185">Reference proteome</keyword>
<sequence>AGTLGRPYWVLRSAEEDFSERRESALGPCWGPHYVHRRGASGAQWVDLARTAGSEGAVTFLALPPSMKLRPHPPKTLILHLLIVALHGRERTPACSRPLRRRHEWSLDRSIGGGRAWLPAVPARARDPCDGTARLILPVFRHAVVRLAGFWNHSRSSLLAWNPLRGAMQTDRQPVNVWFSASPCFSIPCYLTTWTNSRHTCVKLGCSQKINQEMLRSLRP</sequence>
<evidence type="ECO:0000313" key="2">
    <source>
        <dbReference type="Proteomes" id="UP000326340"/>
    </source>
</evidence>
<name>A0A5Q4BED3_9PEZI</name>
<accession>A0A5Q4BED3</accession>
<proteinExistence type="predicted"/>
<comment type="caution">
    <text evidence="1">The sequence shown here is derived from an EMBL/GenBank/DDBJ whole genome shotgun (WGS) entry which is preliminary data.</text>
</comment>
<dbReference type="AlphaFoldDB" id="A0A5Q4BED3"/>